<protein>
    <submittedName>
        <fullName evidence="1">Uncharacterized protein</fullName>
    </submittedName>
</protein>
<keyword evidence="2" id="KW-1185">Reference proteome</keyword>
<dbReference type="RefSeq" id="WP_083644127.1">
    <property type="nucleotide sequence ID" value="NZ_AMRU01000001.1"/>
</dbReference>
<name>A0A1L7I435_9FLAO</name>
<proteinExistence type="predicted"/>
<gene>
    <name evidence="1" type="ORF">GRFL_1617</name>
</gene>
<evidence type="ECO:0000313" key="1">
    <source>
        <dbReference type="EMBL" id="APU68341.1"/>
    </source>
</evidence>
<dbReference type="KEGG" id="gfl:GRFL_1617"/>
<reference evidence="1 2" key="1">
    <citation type="submission" date="2016-07" db="EMBL/GenBank/DDBJ databases">
        <title>Multi-omics approach to identify versatile polysaccharide utilization systems of a marine flavobacterium Gramella flava.</title>
        <authorList>
            <person name="Tang K."/>
        </authorList>
    </citation>
    <scope>NUCLEOTIDE SEQUENCE [LARGE SCALE GENOMIC DNA]</scope>
    <source>
        <strain evidence="1 2">JLT2011</strain>
    </source>
</reference>
<dbReference type="Pfam" id="PF20391">
    <property type="entry name" value="DUF6686"/>
    <property type="match status" value="1"/>
</dbReference>
<sequence length="113" mass="13319">MCEVKKISETRNGQLFHLQKNGLFWMNFRNICYEFSYSEMEVFRSFVQDLDIYDSCCPNPGCSCKFAIIPTSQPNLLLKLEKDDLAELKRLVLCENQPVYLGFQDINYQLSWN</sequence>
<dbReference type="Proteomes" id="UP000186230">
    <property type="component" value="Chromosome"/>
</dbReference>
<evidence type="ECO:0000313" key="2">
    <source>
        <dbReference type="Proteomes" id="UP000186230"/>
    </source>
</evidence>
<dbReference type="InterPro" id="IPR046508">
    <property type="entry name" value="DUF6686"/>
</dbReference>
<dbReference type="EMBL" id="CP016359">
    <property type="protein sequence ID" value="APU68341.1"/>
    <property type="molecule type" value="Genomic_DNA"/>
</dbReference>
<dbReference type="AlphaFoldDB" id="A0A1L7I435"/>
<organism evidence="1 2">
    <name type="scientific">Christiangramia flava JLT2011</name>
    <dbReference type="NCBI Taxonomy" id="1229726"/>
    <lineage>
        <taxon>Bacteria</taxon>
        <taxon>Pseudomonadati</taxon>
        <taxon>Bacteroidota</taxon>
        <taxon>Flavobacteriia</taxon>
        <taxon>Flavobacteriales</taxon>
        <taxon>Flavobacteriaceae</taxon>
        <taxon>Christiangramia</taxon>
    </lineage>
</organism>
<accession>A0A1L7I435</accession>